<dbReference type="PROSITE" id="PS50190">
    <property type="entry name" value="SEC7"/>
    <property type="match status" value="1"/>
</dbReference>
<dbReference type="Gene3D" id="1.10.220.20">
    <property type="match status" value="1"/>
</dbReference>
<proteinExistence type="predicted"/>
<sequence>MSERKEAIQDSAFRPRGEQPSSEREPPSQPLESCVRGRSRSEYSVQYTSFAPSSVAQEVRVCDAMSVGDSSVAPGAQREGSSSDCAFFVSSPTRQERRPAYLSERQSLVSVSPVLGEESSRTESASRGGPSARLGQAVRQRERKSALKRGIQKFNLHPRKGFEFLANSGLLDASDPMAVARFLMRQEGLSKTRIGEVLGDGEEFSKNVLHAFVDALDFRGREIDSALKAFLQLFRLPGEAQKIDRIMEKFAEKFYLDNSGVNNSDASKPADASCRTASCSAAVPHISAPRVPRKIDGDKASGEIRIGNASCIATTSHTEQSSPAERNVNAGLYECADCCYVLAFSLIMLHTDAHSPEIKPEHKMSKEDFVRNNRGINNGKDVDPAYLETLYERIVQEEWTLEDDDLVYQQQQQFLRQQEGLLDSDADAEELVSLSGSLAGASKPGAAPHNWLSSLVIPLPPDNASGRGSAVRPEGFNCLARGTDSTSDAAACVLSCRSLLQHHPGRTGDDETKSHIPPWGESRQHHPSTADPLPPGFREGIAAATAAAAGEVLCGTDRLVTHRPDFLKHSKKKGGPSGAWSHKAPPDPKDLVKKSTQLLLARLSLSAKKDSSHSPSSGRARAPAFASEGGSATSLSSESGKGPCSRPGCESRGGGGVPFSSTASSGASSCLWHSSSSELAACAAYMVQLASWQLLTCFASALGGLPSEGDPQLGATAVLGLDLAARLCMTLNLKTQRNAFVVTLSCLTYLHSAERTRVHEKNIAAVRALLSLGLECGDYLEDAWLPVLQSVSQLDFLHVVAHDVLQKAREIQQQRFFSHAAGAAGGGSAAHPPSGNCSTMLPPTAASPCSTDASTAAKPSHVHGMGRAVLSSASVTKLSYAR</sequence>
<evidence type="ECO:0000313" key="3">
    <source>
        <dbReference type="EMBL" id="PHJ20589.1"/>
    </source>
</evidence>
<dbReference type="InterPro" id="IPR023394">
    <property type="entry name" value="Sec7_C_sf"/>
</dbReference>
<dbReference type="InterPro" id="IPR035999">
    <property type="entry name" value="Sec7_dom_sf"/>
</dbReference>
<name>A0A2C6KUQ4_9APIC</name>
<feature type="region of interest" description="Disordered" evidence="1">
    <location>
        <begin position="567"/>
        <end position="590"/>
    </location>
</feature>
<dbReference type="SMART" id="SM00222">
    <property type="entry name" value="Sec7"/>
    <property type="match status" value="1"/>
</dbReference>
<feature type="region of interest" description="Disordered" evidence="1">
    <location>
        <begin position="606"/>
        <end position="651"/>
    </location>
</feature>
<feature type="region of interest" description="Disordered" evidence="1">
    <location>
        <begin position="502"/>
        <end position="537"/>
    </location>
</feature>
<organism evidence="3 4">
    <name type="scientific">Cystoisospora suis</name>
    <dbReference type="NCBI Taxonomy" id="483139"/>
    <lineage>
        <taxon>Eukaryota</taxon>
        <taxon>Sar</taxon>
        <taxon>Alveolata</taxon>
        <taxon>Apicomplexa</taxon>
        <taxon>Conoidasida</taxon>
        <taxon>Coccidia</taxon>
        <taxon>Eucoccidiorida</taxon>
        <taxon>Eimeriorina</taxon>
        <taxon>Sarcocystidae</taxon>
        <taxon>Cystoisospora</taxon>
    </lineage>
</organism>
<dbReference type="PANTHER" id="PTHR10663:SF375">
    <property type="entry name" value="LD29171P"/>
    <property type="match status" value="1"/>
</dbReference>
<dbReference type="GO" id="GO:0005085">
    <property type="term" value="F:guanyl-nucleotide exchange factor activity"/>
    <property type="evidence" value="ECO:0007669"/>
    <property type="project" value="InterPro"/>
</dbReference>
<dbReference type="GO" id="GO:0032012">
    <property type="term" value="P:regulation of ARF protein signal transduction"/>
    <property type="evidence" value="ECO:0007669"/>
    <property type="project" value="InterPro"/>
</dbReference>
<dbReference type="CDD" id="cd00171">
    <property type="entry name" value="Sec7"/>
    <property type="match status" value="1"/>
</dbReference>
<feature type="compositionally biased region" description="Basic and acidic residues" evidence="1">
    <location>
        <begin position="1"/>
        <end position="26"/>
    </location>
</feature>
<evidence type="ECO:0000313" key="4">
    <source>
        <dbReference type="Proteomes" id="UP000221165"/>
    </source>
</evidence>
<accession>A0A2C6KUQ4</accession>
<protein>
    <submittedName>
        <fullName evidence="3">Sec7 domain-containing protein</fullName>
    </submittedName>
</protein>
<dbReference type="EMBL" id="MIGC01002682">
    <property type="protein sequence ID" value="PHJ20589.1"/>
    <property type="molecule type" value="Genomic_DNA"/>
</dbReference>
<dbReference type="SUPFAM" id="SSF48425">
    <property type="entry name" value="Sec7 domain"/>
    <property type="match status" value="1"/>
</dbReference>
<dbReference type="VEuPathDB" id="ToxoDB:CSUI_005576"/>
<dbReference type="RefSeq" id="XP_067922276.1">
    <property type="nucleotide sequence ID" value="XM_068065748.1"/>
</dbReference>
<feature type="domain" description="SEC7" evidence="2">
    <location>
        <begin position="136"/>
        <end position="397"/>
    </location>
</feature>
<feature type="non-terminal residue" evidence="3">
    <location>
        <position position="882"/>
    </location>
</feature>
<dbReference type="Gene3D" id="1.10.1000.11">
    <property type="entry name" value="Arf Nucleotide-binding Site Opener,domain 2"/>
    <property type="match status" value="1"/>
</dbReference>
<dbReference type="AlphaFoldDB" id="A0A2C6KUQ4"/>
<dbReference type="Proteomes" id="UP000221165">
    <property type="component" value="Unassembled WGS sequence"/>
</dbReference>
<feature type="region of interest" description="Disordered" evidence="1">
    <location>
        <begin position="112"/>
        <end position="139"/>
    </location>
</feature>
<evidence type="ECO:0000256" key="1">
    <source>
        <dbReference type="SAM" id="MobiDB-lite"/>
    </source>
</evidence>
<dbReference type="InterPro" id="IPR000904">
    <property type="entry name" value="Sec7_dom"/>
</dbReference>
<reference evidence="3 4" key="1">
    <citation type="journal article" date="2017" name="Int. J. Parasitol.">
        <title>The genome of the protozoan parasite Cystoisospora suis and a reverse vaccinology approach to identify vaccine candidates.</title>
        <authorList>
            <person name="Palmieri N."/>
            <person name="Shrestha A."/>
            <person name="Ruttkowski B."/>
            <person name="Beck T."/>
            <person name="Vogl C."/>
            <person name="Tomley F."/>
            <person name="Blake D.P."/>
            <person name="Joachim A."/>
        </authorList>
    </citation>
    <scope>NUCLEOTIDE SEQUENCE [LARGE SCALE GENOMIC DNA]</scope>
    <source>
        <strain evidence="3 4">Wien I</strain>
    </source>
</reference>
<comment type="caution">
    <text evidence="3">The sequence shown here is derived from an EMBL/GenBank/DDBJ whole genome shotgun (WGS) entry which is preliminary data.</text>
</comment>
<dbReference type="Pfam" id="PF01369">
    <property type="entry name" value="Sec7"/>
    <property type="match status" value="1"/>
</dbReference>
<feature type="region of interest" description="Disordered" evidence="1">
    <location>
        <begin position="1"/>
        <end position="39"/>
    </location>
</feature>
<dbReference type="OrthoDB" id="18431at2759"/>
<evidence type="ECO:0000259" key="2">
    <source>
        <dbReference type="PROSITE" id="PS50190"/>
    </source>
</evidence>
<dbReference type="GeneID" id="94428959"/>
<keyword evidence="4" id="KW-1185">Reference proteome</keyword>
<dbReference type="PANTHER" id="PTHR10663">
    <property type="entry name" value="GUANYL-NUCLEOTIDE EXCHANGE FACTOR"/>
    <property type="match status" value="1"/>
</dbReference>
<feature type="compositionally biased region" description="Polar residues" evidence="1">
    <location>
        <begin position="630"/>
        <end position="639"/>
    </location>
</feature>
<gene>
    <name evidence="3" type="ORF">CSUI_005576</name>
</gene>